<reference evidence="1 2" key="1">
    <citation type="journal article" date="2024" name="IMA Fungus">
        <title>IMA Genome - F19 : A genome assembly and annotation guide to empower mycologists, including annotated draft genome sequences of Ceratocystis pirilliformis, Diaporthe australafricana, Fusarium ophioides, Paecilomyces lecythidis, and Sporothrix stenoceras.</title>
        <authorList>
            <person name="Aylward J."/>
            <person name="Wilson A.M."/>
            <person name="Visagie C.M."/>
            <person name="Spraker J."/>
            <person name="Barnes I."/>
            <person name="Buitendag C."/>
            <person name="Ceriani C."/>
            <person name="Del Mar Angel L."/>
            <person name="du Plessis D."/>
            <person name="Fuchs T."/>
            <person name="Gasser K."/>
            <person name="Kramer D."/>
            <person name="Li W."/>
            <person name="Munsamy K."/>
            <person name="Piso A."/>
            <person name="Price J.L."/>
            <person name="Sonnekus B."/>
            <person name="Thomas C."/>
            <person name="van der Nest A."/>
            <person name="van Dijk A."/>
            <person name="van Heerden A."/>
            <person name="van Vuuren N."/>
            <person name="Yilmaz N."/>
            <person name="Duong T.A."/>
            <person name="van der Merwe N.A."/>
            <person name="Wingfield M.J."/>
            <person name="Wingfield B.D."/>
        </authorList>
    </citation>
    <scope>NUCLEOTIDE SEQUENCE [LARGE SCALE GENOMIC DNA]</scope>
    <source>
        <strain evidence="1 2">CMW 18300</strain>
    </source>
</reference>
<evidence type="ECO:0000313" key="1">
    <source>
        <dbReference type="EMBL" id="KAL1851006.1"/>
    </source>
</evidence>
<dbReference type="EMBL" id="JAWRVE010000179">
    <property type="protein sequence ID" value="KAL1851006.1"/>
    <property type="molecule type" value="Genomic_DNA"/>
</dbReference>
<dbReference type="Proteomes" id="UP001583177">
    <property type="component" value="Unassembled WGS sequence"/>
</dbReference>
<organism evidence="1 2">
    <name type="scientific">Diaporthe australafricana</name>
    <dbReference type="NCBI Taxonomy" id="127596"/>
    <lineage>
        <taxon>Eukaryota</taxon>
        <taxon>Fungi</taxon>
        <taxon>Dikarya</taxon>
        <taxon>Ascomycota</taxon>
        <taxon>Pezizomycotina</taxon>
        <taxon>Sordariomycetes</taxon>
        <taxon>Sordariomycetidae</taxon>
        <taxon>Diaporthales</taxon>
        <taxon>Diaporthaceae</taxon>
        <taxon>Diaporthe</taxon>
    </lineage>
</organism>
<keyword evidence="2" id="KW-1185">Reference proteome</keyword>
<accession>A0ABR3W1S1</accession>
<sequence length="429" mass="49296">MEREQSSHSELLRSRWIDLRSRCYTGWPELHPPKTFDSALSTEFRAEEEERQRKFENHEMSKEEVLHYLRGAREAKHRGRIQHGFDYYAFCWNSKPTQGPCRDLKARFWRARTLHHYVSSVSDFMELSNKSVPLYVLRSTRLGGIQTDISRVHTCLQKSLCCYLYDKWFLPYHTDIDYTHFIAKIIVPMDLECGDTRPSAVLVDDIVEINGEIVSYLNTAKKEILEGIERHIAEGEDQPLEPKEIANYSFDDGELAACPGRFEYRFSVPALFKSFGVILCTEAWGQTGPSDIGNIFVCMFLTGMENSGLSAPITFDSIEDKIQAVLQRGPKQAVQTTLDTAIDFILELERREASAAAGSPSEPALGADYPRPEFPEAYSHFFERVTAWGPSSDWINGNVYQKWSGAGADANLVYYYKEEQERRICRIFR</sequence>
<evidence type="ECO:0000313" key="2">
    <source>
        <dbReference type="Proteomes" id="UP001583177"/>
    </source>
</evidence>
<protein>
    <submittedName>
        <fullName evidence="1">Uncharacterized protein</fullName>
    </submittedName>
</protein>
<proteinExistence type="predicted"/>
<gene>
    <name evidence="1" type="ORF">Daus18300_012740</name>
</gene>
<comment type="caution">
    <text evidence="1">The sequence shown here is derived from an EMBL/GenBank/DDBJ whole genome shotgun (WGS) entry which is preliminary data.</text>
</comment>
<name>A0ABR3W1S1_9PEZI</name>